<dbReference type="AlphaFoldDB" id="A0AAW6PIM1"/>
<dbReference type="InterPro" id="IPR009634">
    <property type="entry name" value="Put_exci"/>
</dbReference>
<comment type="caution">
    <text evidence="1">The sequence shown here is derived from an EMBL/GenBank/DDBJ whole genome shotgun (WGS) entry which is preliminary data.</text>
</comment>
<organism evidence="1 2">
    <name type="scientific">Pseudomonas citronellolis</name>
    <dbReference type="NCBI Taxonomy" id="53408"/>
    <lineage>
        <taxon>Bacteria</taxon>
        <taxon>Pseudomonadati</taxon>
        <taxon>Pseudomonadota</taxon>
        <taxon>Gammaproteobacteria</taxon>
        <taxon>Pseudomonadales</taxon>
        <taxon>Pseudomonadaceae</taxon>
        <taxon>Pseudomonas</taxon>
    </lineage>
</organism>
<protein>
    <submittedName>
        <fullName evidence="1">Excisionase family protein</fullName>
    </submittedName>
</protein>
<dbReference type="Gene3D" id="1.10.1660.60">
    <property type="entry name" value="Putative excisionased domain DUF1233"/>
    <property type="match status" value="1"/>
</dbReference>
<dbReference type="RefSeq" id="WP_276216372.1">
    <property type="nucleotide sequence ID" value="NZ_JARJLR010000531.1"/>
</dbReference>
<dbReference type="Proteomes" id="UP001220662">
    <property type="component" value="Unassembled WGS sequence"/>
</dbReference>
<dbReference type="InterPro" id="IPR038146">
    <property type="entry name" value="933W_put_Xis_sf"/>
</dbReference>
<dbReference type="Pfam" id="PF06806">
    <property type="entry name" value="DUF1233"/>
    <property type="match status" value="1"/>
</dbReference>
<evidence type="ECO:0000313" key="2">
    <source>
        <dbReference type="Proteomes" id="UP001220662"/>
    </source>
</evidence>
<reference evidence="1" key="1">
    <citation type="submission" date="2023-03" db="EMBL/GenBank/DDBJ databases">
        <title>Draft assemblies of triclosan tolerant bacteria isolated from returned activated sludge.</title>
        <authorList>
            <person name="Van Hamelsveld S."/>
        </authorList>
    </citation>
    <scope>NUCLEOTIDE SEQUENCE</scope>
    <source>
        <strain evidence="1">GW210015_S63</strain>
    </source>
</reference>
<name>A0AAW6PIM1_9PSED</name>
<gene>
    <name evidence="1" type="primary">xisR</name>
    <name evidence="1" type="ORF">P3W55_32115</name>
</gene>
<dbReference type="EMBL" id="JARJLR010000531">
    <property type="protein sequence ID" value="MDF3846364.1"/>
    <property type="molecule type" value="Genomic_DNA"/>
</dbReference>
<accession>A0AAW6PIM1</accession>
<proteinExistence type="predicted"/>
<evidence type="ECO:0000313" key="1">
    <source>
        <dbReference type="EMBL" id="MDF3846364.1"/>
    </source>
</evidence>
<sequence>MGAAEKITYQVQPGKWVRQELLKPIWGISTDAAKKYRLAGVWLEGKHWRKDPANRVVYCCKAIDEWLEGKL</sequence>